<gene>
    <name evidence="1" type="ORF">PDESU_03022</name>
</gene>
<dbReference type="Proteomes" id="UP000366872">
    <property type="component" value="Unassembled WGS sequence"/>
</dbReference>
<organism evidence="1 2">
    <name type="scientific">Pontiella desulfatans</name>
    <dbReference type="NCBI Taxonomy" id="2750659"/>
    <lineage>
        <taxon>Bacteria</taxon>
        <taxon>Pseudomonadati</taxon>
        <taxon>Kiritimatiellota</taxon>
        <taxon>Kiritimatiellia</taxon>
        <taxon>Kiritimatiellales</taxon>
        <taxon>Pontiellaceae</taxon>
        <taxon>Pontiella</taxon>
    </lineage>
</organism>
<keyword evidence="2" id="KW-1185">Reference proteome</keyword>
<dbReference type="RefSeq" id="WP_136079940.1">
    <property type="nucleotide sequence ID" value="NZ_CAAHFG010000001.1"/>
</dbReference>
<protein>
    <submittedName>
        <fullName evidence="1">Uncharacterized protein</fullName>
    </submittedName>
</protein>
<evidence type="ECO:0000313" key="1">
    <source>
        <dbReference type="EMBL" id="VGO14460.1"/>
    </source>
</evidence>
<dbReference type="EMBL" id="CAAHFG010000001">
    <property type="protein sequence ID" value="VGO14460.1"/>
    <property type="molecule type" value="Genomic_DNA"/>
</dbReference>
<dbReference type="AlphaFoldDB" id="A0A6C2U390"/>
<proteinExistence type="predicted"/>
<name>A0A6C2U390_PONDE</name>
<sequence length="110" mass="12460">MEIKNVRVRKRELTCRNCDTEFFGYTGIQEDADADKLYECNDCGAIFSLPLGDVPALEERIEGKCCPDCDAPLEETLEEKTQAGVCPMCEDRDYYGSGESEEVQLETFRL</sequence>
<accession>A0A6C2U390</accession>
<reference evidence="1 2" key="1">
    <citation type="submission" date="2019-04" db="EMBL/GenBank/DDBJ databases">
        <authorList>
            <person name="Van Vliet M D."/>
        </authorList>
    </citation>
    <scope>NUCLEOTIDE SEQUENCE [LARGE SCALE GENOMIC DNA]</scope>
    <source>
        <strain evidence="1 2">F1</strain>
    </source>
</reference>
<evidence type="ECO:0000313" key="2">
    <source>
        <dbReference type="Proteomes" id="UP000366872"/>
    </source>
</evidence>